<keyword evidence="3" id="KW-1185">Reference proteome</keyword>
<evidence type="ECO:0000256" key="1">
    <source>
        <dbReference type="SAM" id="MobiDB-lite"/>
    </source>
</evidence>
<accession>A0A4Y2HWY5</accession>
<dbReference type="Proteomes" id="UP000499080">
    <property type="component" value="Unassembled WGS sequence"/>
</dbReference>
<sequence>MLLPGQVAISEDSEEEEISTDDDICVEDKGLNPGRTTPSSSEQKNQLRVNIELFKRFLKRQTAPFEPSTELVLLQVLHDFQIAGNKLCTTLVTTSKDYKRFKIAPMVYRLKLYGSSY</sequence>
<evidence type="ECO:0000313" key="2">
    <source>
        <dbReference type="EMBL" id="GBM69509.1"/>
    </source>
</evidence>
<reference evidence="2 3" key="1">
    <citation type="journal article" date="2019" name="Sci. Rep.">
        <title>Orb-weaving spider Araneus ventricosus genome elucidates the spidroin gene catalogue.</title>
        <authorList>
            <person name="Kono N."/>
            <person name="Nakamura H."/>
            <person name="Ohtoshi R."/>
            <person name="Moran D.A.P."/>
            <person name="Shinohara A."/>
            <person name="Yoshida Y."/>
            <person name="Fujiwara M."/>
            <person name="Mori M."/>
            <person name="Tomita M."/>
            <person name="Arakawa K."/>
        </authorList>
    </citation>
    <scope>NUCLEOTIDE SEQUENCE [LARGE SCALE GENOMIC DNA]</scope>
</reference>
<name>A0A4Y2HWY5_ARAVE</name>
<protein>
    <submittedName>
        <fullName evidence="2">Uncharacterized protein</fullName>
    </submittedName>
</protein>
<dbReference type="EMBL" id="BGPR01002199">
    <property type="protein sequence ID" value="GBM69509.1"/>
    <property type="molecule type" value="Genomic_DNA"/>
</dbReference>
<feature type="region of interest" description="Disordered" evidence="1">
    <location>
        <begin position="1"/>
        <end position="44"/>
    </location>
</feature>
<organism evidence="2 3">
    <name type="scientific">Araneus ventricosus</name>
    <name type="common">Orbweaver spider</name>
    <name type="synonym">Epeira ventricosa</name>
    <dbReference type="NCBI Taxonomy" id="182803"/>
    <lineage>
        <taxon>Eukaryota</taxon>
        <taxon>Metazoa</taxon>
        <taxon>Ecdysozoa</taxon>
        <taxon>Arthropoda</taxon>
        <taxon>Chelicerata</taxon>
        <taxon>Arachnida</taxon>
        <taxon>Araneae</taxon>
        <taxon>Araneomorphae</taxon>
        <taxon>Entelegynae</taxon>
        <taxon>Araneoidea</taxon>
        <taxon>Araneidae</taxon>
        <taxon>Araneus</taxon>
    </lineage>
</organism>
<comment type="caution">
    <text evidence="2">The sequence shown here is derived from an EMBL/GenBank/DDBJ whole genome shotgun (WGS) entry which is preliminary data.</text>
</comment>
<evidence type="ECO:0000313" key="3">
    <source>
        <dbReference type="Proteomes" id="UP000499080"/>
    </source>
</evidence>
<proteinExistence type="predicted"/>
<dbReference type="AlphaFoldDB" id="A0A4Y2HWY5"/>
<gene>
    <name evidence="2" type="ORF">AVEN_205385_1</name>
</gene>
<feature type="compositionally biased region" description="Acidic residues" evidence="1">
    <location>
        <begin position="11"/>
        <end position="25"/>
    </location>
</feature>
<feature type="compositionally biased region" description="Polar residues" evidence="1">
    <location>
        <begin position="34"/>
        <end position="44"/>
    </location>
</feature>